<name>A0AAE0ZAI3_9GAST</name>
<keyword evidence="2" id="KW-1185">Reference proteome</keyword>
<dbReference type="AlphaFoldDB" id="A0AAE0ZAI3"/>
<sequence>MSHSLFCWSTYKKLGITRQKVKIRKTHFEVKQPSQYQEYTAYARGINTEIWMSTTQGNVLETEVTDYAVKSKKEM</sequence>
<organism evidence="1 2">
    <name type="scientific">Elysia crispata</name>
    <name type="common">lettuce slug</name>
    <dbReference type="NCBI Taxonomy" id="231223"/>
    <lineage>
        <taxon>Eukaryota</taxon>
        <taxon>Metazoa</taxon>
        <taxon>Spiralia</taxon>
        <taxon>Lophotrochozoa</taxon>
        <taxon>Mollusca</taxon>
        <taxon>Gastropoda</taxon>
        <taxon>Heterobranchia</taxon>
        <taxon>Euthyneura</taxon>
        <taxon>Panpulmonata</taxon>
        <taxon>Sacoglossa</taxon>
        <taxon>Placobranchoidea</taxon>
        <taxon>Plakobranchidae</taxon>
        <taxon>Elysia</taxon>
    </lineage>
</organism>
<dbReference type="Proteomes" id="UP001283361">
    <property type="component" value="Unassembled WGS sequence"/>
</dbReference>
<feature type="non-terminal residue" evidence="1">
    <location>
        <position position="1"/>
    </location>
</feature>
<protein>
    <submittedName>
        <fullName evidence="1">Uncharacterized protein</fullName>
    </submittedName>
</protein>
<evidence type="ECO:0000313" key="1">
    <source>
        <dbReference type="EMBL" id="KAK3765874.1"/>
    </source>
</evidence>
<reference evidence="1" key="1">
    <citation type="journal article" date="2023" name="G3 (Bethesda)">
        <title>A reference genome for the long-term kleptoplast-retaining sea slug Elysia crispata morphotype clarki.</title>
        <authorList>
            <person name="Eastman K.E."/>
            <person name="Pendleton A.L."/>
            <person name="Shaikh M.A."/>
            <person name="Suttiyut T."/>
            <person name="Ogas R."/>
            <person name="Tomko P."/>
            <person name="Gavelis G."/>
            <person name="Widhalm J.R."/>
            <person name="Wisecaver J.H."/>
        </authorList>
    </citation>
    <scope>NUCLEOTIDE SEQUENCE</scope>
    <source>
        <strain evidence="1">ECLA1</strain>
    </source>
</reference>
<accession>A0AAE0ZAI3</accession>
<comment type="caution">
    <text evidence="1">The sequence shown here is derived from an EMBL/GenBank/DDBJ whole genome shotgun (WGS) entry which is preliminary data.</text>
</comment>
<gene>
    <name evidence="1" type="ORF">RRG08_052535</name>
</gene>
<evidence type="ECO:0000313" key="2">
    <source>
        <dbReference type="Proteomes" id="UP001283361"/>
    </source>
</evidence>
<dbReference type="EMBL" id="JAWDGP010004275">
    <property type="protein sequence ID" value="KAK3765874.1"/>
    <property type="molecule type" value="Genomic_DNA"/>
</dbReference>
<proteinExistence type="predicted"/>